<dbReference type="GO" id="GO:0046872">
    <property type="term" value="F:metal ion binding"/>
    <property type="evidence" value="ECO:0007669"/>
    <property type="project" value="UniProtKB-KW"/>
</dbReference>
<evidence type="ECO:0000256" key="5">
    <source>
        <dbReference type="ARBA" id="ARBA00022801"/>
    </source>
</evidence>
<dbReference type="InterPro" id="IPR002637">
    <property type="entry name" value="RdgB/HAM1"/>
</dbReference>
<evidence type="ECO:0000256" key="6">
    <source>
        <dbReference type="ARBA" id="ARBA00022842"/>
    </source>
</evidence>
<name>A0A0C2RS97_9BACL</name>
<comment type="caution">
    <text evidence="12">The sequence shown here is derived from an EMBL/GenBank/DDBJ whole genome shotgun (WGS) entry which is preliminary data.</text>
</comment>
<dbReference type="Pfam" id="PF01725">
    <property type="entry name" value="Ham1p_like"/>
    <property type="match status" value="1"/>
</dbReference>
<feature type="binding site" evidence="10">
    <location>
        <begin position="8"/>
        <end position="13"/>
    </location>
    <ligand>
        <name>substrate</name>
    </ligand>
</feature>
<comment type="subunit">
    <text evidence="2 10">Homodimer.</text>
</comment>
<comment type="similarity">
    <text evidence="1 10 11">Belongs to the HAM1 NTPase family.</text>
</comment>
<dbReference type="GO" id="GO:0017111">
    <property type="term" value="F:ribonucleoside triphosphate phosphatase activity"/>
    <property type="evidence" value="ECO:0007669"/>
    <property type="project" value="InterPro"/>
</dbReference>
<evidence type="ECO:0000256" key="7">
    <source>
        <dbReference type="ARBA" id="ARBA00023080"/>
    </source>
</evidence>
<dbReference type="FunFam" id="3.90.950.10:FF:000001">
    <property type="entry name" value="dITP/XTP pyrophosphatase"/>
    <property type="match status" value="1"/>
</dbReference>
<reference evidence="12 13" key="1">
    <citation type="submission" date="2015-01" db="EMBL/GenBank/DDBJ databases">
        <title>Genome sequencing of Jeotgalibacillus soli.</title>
        <authorList>
            <person name="Goh K.M."/>
            <person name="Chan K.-G."/>
            <person name="Yaakop A.S."/>
            <person name="Ee R."/>
            <person name="Gan H.M."/>
            <person name="Chan C.S."/>
        </authorList>
    </citation>
    <scope>NUCLEOTIDE SEQUENCE [LARGE SCALE GENOMIC DNA]</scope>
    <source>
        <strain evidence="12 13">P9</strain>
    </source>
</reference>
<dbReference type="GO" id="GO:0005829">
    <property type="term" value="C:cytosol"/>
    <property type="evidence" value="ECO:0007669"/>
    <property type="project" value="TreeGrafter"/>
</dbReference>
<evidence type="ECO:0000256" key="10">
    <source>
        <dbReference type="HAMAP-Rule" id="MF_01405"/>
    </source>
</evidence>
<dbReference type="GO" id="GO:0036220">
    <property type="term" value="F:ITP diphosphatase activity"/>
    <property type="evidence" value="ECO:0007669"/>
    <property type="project" value="UniProtKB-UniRule"/>
</dbReference>
<dbReference type="Gene3D" id="3.90.950.10">
    <property type="match status" value="1"/>
</dbReference>
<protein>
    <recommendedName>
        <fullName evidence="10">dITP/XTP pyrophosphatase</fullName>
        <ecNumber evidence="10">3.6.1.66</ecNumber>
    </recommendedName>
    <alternativeName>
        <fullName evidence="10">Non-canonical purine NTP pyrophosphatase</fullName>
    </alternativeName>
    <alternativeName>
        <fullName evidence="10">Non-standard purine NTP pyrophosphatase</fullName>
    </alternativeName>
    <alternativeName>
        <fullName evidence="10">Nucleoside-triphosphate diphosphatase</fullName>
    </alternativeName>
    <alternativeName>
        <fullName evidence="10">Nucleoside-triphosphate pyrophosphatase</fullName>
        <shortName evidence="10">NTPase</shortName>
    </alternativeName>
</protein>
<evidence type="ECO:0000256" key="1">
    <source>
        <dbReference type="ARBA" id="ARBA00008023"/>
    </source>
</evidence>
<evidence type="ECO:0000313" key="13">
    <source>
        <dbReference type="Proteomes" id="UP000031938"/>
    </source>
</evidence>
<dbReference type="EMBL" id="JXRP01000019">
    <property type="protein sequence ID" value="KIL44619.1"/>
    <property type="molecule type" value="Genomic_DNA"/>
</dbReference>
<gene>
    <name evidence="12" type="ORF">KP78_35830</name>
</gene>
<feature type="binding site" evidence="10">
    <location>
        <begin position="181"/>
        <end position="182"/>
    </location>
    <ligand>
        <name>substrate</name>
    </ligand>
</feature>
<evidence type="ECO:0000256" key="2">
    <source>
        <dbReference type="ARBA" id="ARBA00011738"/>
    </source>
</evidence>
<evidence type="ECO:0000256" key="8">
    <source>
        <dbReference type="ARBA" id="ARBA00051875"/>
    </source>
</evidence>
<dbReference type="InterPro" id="IPR020922">
    <property type="entry name" value="dITP/XTP_pyrophosphatase"/>
</dbReference>
<evidence type="ECO:0000256" key="9">
    <source>
        <dbReference type="ARBA" id="ARBA00052017"/>
    </source>
</evidence>
<dbReference type="PATRIC" id="fig|889306.3.peg.3600"/>
<evidence type="ECO:0000256" key="3">
    <source>
        <dbReference type="ARBA" id="ARBA00022723"/>
    </source>
</evidence>
<evidence type="ECO:0000256" key="4">
    <source>
        <dbReference type="ARBA" id="ARBA00022741"/>
    </source>
</evidence>
<sequence>MNTVLIATANKGKAREFETLFTPLGYQIKTLLDYPDAIDVEETGTTFEENAVLKAETISKQYNVMTIADDSGLIVDALNGEPGVYSARYAGEEKDDEANIDKVLEKLKDVPKDKRTAHFHCTLAVARPGDKTITVTGQCEGTITKERIGTNGFGYDPIFWVEDKKRTLAQLDQDEKNEISHRGNAIKLLAIMLPTLVK</sequence>
<proteinExistence type="inferred from homology"/>
<keyword evidence="7 10" id="KW-0546">Nucleotide metabolism</keyword>
<evidence type="ECO:0000313" key="12">
    <source>
        <dbReference type="EMBL" id="KIL44619.1"/>
    </source>
</evidence>
<dbReference type="GO" id="GO:0036222">
    <property type="term" value="F:XTP diphosphatase activity"/>
    <property type="evidence" value="ECO:0007669"/>
    <property type="project" value="UniProtKB-UniRule"/>
</dbReference>
<evidence type="ECO:0000256" key="11">
    <source>
        <dbReference type="RuleBase" id="RU003781"/>
    </source>
</evidence>
<dbReference type="NCBIfam" id="NF011397">
    <property type="entry name" value="PRK14822.1"/>
    <property type="match status" value="1"/>
</dbReference>
<dbReference type="RefSeq" id="WP_041090534.1">
    <property type="nucleotide sequence ID" value="NZ_JXRP01000019.1"/>
</dbReference>
<dbReference type="CDD" id="cd00515">
    <property type="entry name" value="HAM1"/>
    <property type="match status" value="1"/>
</dbReference>
<keyword evidence="3 10" id="KW-0479">Metal-binding</keyword>
<comment type="cofactor">
    <cofactor evidence="10">
        <name>Mg(2+)</name>
        <dbReference type="ChEBI" id="CHEBI:18420"/>
    </cofactor>
    <text evidence="10">Binds 1 Mg(2+) ion per subunit.</text>
</comment>
<dbReference type="GO" id="GO:0035870">
    <property type="term" value="F:dITP diphosphatase activity"/>
    <property type="evidence" value="ECO:0007669"/>
    <property type="project" value="UniProtKB-UniRule"/>
</dbReference>
<comment type="catalytic activity">
    <reaction evidence="8 10">
        <text>dITP + H2O = dIMP + diphosphate + H(+)</text>
        <dbReference type="Rhea" id="RHEA:28342"/>
        <dbReference type="ChEBI" id="CHEBI:15377"/>
        <dbReference type="ChEBI" id="CHEBI:15378"/>
        <dbReference type="ChEBI" id="CHEBI:33019"/>
        <dbReference type="ChEBI" id="CHEBI:61194"/>
        <dbReference type="ChEBI" id="CHEBI:61382"/>
        <dbReference type="EC" id="3.6.1.66"/>
    </reaction>
</comment>
<feature type="binding site" evidence="10">
    <location>
        <position position="176"/>
    </location>
    <ligand>
        <name>substrate</name>
    </ligand>
</feature>
<dbReference type="AlphaFoldDB" id="A0A0C2RS97"/>
<dbReference type="GO" id="GO:0009117">
    <property type="term" value="P:nucleotide metabolic process"/>
    <property type="evidence" value="ECO:0007669"/>
    <property type="project" value="UniProtKB-KW"/>
</dbReference>
<comment type="catalytic activity">
    <reaction evidence="10">
        <text>ITP + H2O = IMP + diphosphate + H(+)</text>
        <dbReference type="Rhea" id="RHEA:29399"/>
        <dbReference type="ChEBI" id="CHEBI:15377"/>
        <dbReference type="ChEBI" id="CHEBI:15378"/>
        <dbReference type="ChEBI" id="CHEBI:33019"/>
        <dbReference type="ChEBI" id="CHEBI:58053"/>
        <dbReference type="ChEBI" id="CHEBI:61402"/>
        <dbReference type="EC" id="3.6.1.66"/>
    </reaction>
</comment>
<feature type="binding site" evidence="10">
    <location>
        <position position="41"/>
    </location>
    <ligand>
        <name>Mg(2+)</name>
        <dbReference type="ChEBI" id="CHEBI:18420"/>
    </ligand>
</feature>
<keyword evidence="6 10" id="KW-0460">Magnesium</keyword>
<keyword evidence="13" id="KW-1185">Reference proteome</keyword>
<dbReference type="Proteomes" id="UP000031938">
    <property type="component" value="Unassembled WGS sequence"/>
</dbReference>
<keyword evidence="5 10" id="KW-0378">Hydrolase</keyword>
<comment type="catalytic activity">
    <reaction evidence="9 10">
        <text>XTP + H2O = XMP + diphosphate + H(+)</text>
        <dbReference type="Rhea" id="RHEA:28610"/>
        <dbReference type="ChEBI" id="CHEBI:15377"/>
        <dbReference type="ChEBI" id="CHEBI:15378"/>
        <dbReference type="ChEBI" id="CHEBI:33019"/>
        <dbReference type="ChEBI" id="CHEBI:57464"/>
        <dbReference type="ChEBI" id="CHEBI:61314"/>
        <dbReference type="EC" id="3.6.1.66"/>
    </reaction>
</comment>
<dbReference type="PANTHER" id="PTHR11067">
    <property type="entry name" value="INOSINE TRIPHOSPHATE PYROPHOSPHATASE/HAM1 PROTEIN"/>
    <property type="match status" value="1"/>
</dbReference>
<dbReference type="HAMAP" id="MF_01405">
    <property type="entry name" value="Non_canon_purine_NTPase"/>
    <property type="match status" value="1"/>
</dbReference>
<feature type="binding site" evidence="10">
    <location>
        <position position="71"/>
    </location>
    <ligand>
        <name>substrate</name>
    </ligand>
</feature>
<dbReference type="GO" id="GO:0000166">
    <property type="term" value="F:nucleotide binding"/>
    <property type="evidence" value="ECO:0007669"/>
    <property type="project" value="UniProtKB-KW"/>
</dbReference>
<dbReference type="SUPFAM" id="SSF52972">
    <property type="entry name" value="ITPase-like"/>
    <property type="match status" value="1"/>
</dbReference>
<dbReference type="InterPro" id="IPR029001">
    <property type="entry name" value="ITPase-like_fam"/>
</dbReference>
<dbReference type="PANTHER" id="PTHR11067:SF9">
    <property type="entry name" value="INOSINE TRIPHOSPHATE PYROPHOSPHATASE"/>
    <property type="match status" value="1"/>
</dbReference>
<dbReference type="NCBIfam" id="TIGR00042">
    <property type="entry name" value="RdgB/HAM1 family non-canonical purine NTP pyrophosphatase"/>
    <property type="match status" value="1"/>
</dbReference>
<comment type="function">
    <text evidence="10">Pyrophosphatase that catalyzes the hydrolysis of nucleoside triphosphates to their monophosphate derivatives, with a high preference for the non-canonical purine nucleotides XTP (xanthosine triphosphate), dITP (deoxyinosine triphosphate) and ITP. Seems to function as a house-cleaning enzyme that removes non-canonical purine nucleotides from the nucleotide pool, thus preventing their incorporation into DNA/RNA and avoiding chromosomal lesions.</text>
</comment>
<organism evidence="12 13">
    <name type="scientific">Jeotgalibacillus soli</name>
    <dbReference type="NCBI Taxonomy" id="889306"/>
    <lineage>
        <taxon>Bacteria</taxon>
        <taxon>Bacillati</taxon>
        <taxon>Bacillota</taxon>
        <taxon>Bacilli</taxon>
        <taxon>Bacillales</taxon>
        <taxon>Caryophanaceae</taxon>
        <taxon>Jeotgalibacillus</taxon>
    </lineage>
</organism>
<feature type="active site" description="Proton acceptor" evidence="10">
    <location>
        <position position="70"/>
    </location>
</feature>
<dbReference type="OrthoDB" id="9807456at2"/>
<feature type="binding site" evidence="10">
    <location>
        <position position="70"/>
    </location>
    <ligand>
        <name>Mg(2+)</name>
        <dbReference type="ChEBI" id="CHEBI:18420"/>
    </ligand>
</feature>
<dbReference type="GO" id="GO:0009146">
    <property type="term" value="P:purine nucleoside triphosphate catabolic process"/>
    <property type="evidence" value="ECO:0007669"/>
    <property type="project" value="UniProtKB-UniRule"/>
</dbReference>
<dbReference type="STRING" id="889306.KP78_35830"/>
<feature type="binding site" evidence="10">
    <location>
        <begin position="153"/>
        <end position="156"/>
    </location>
    <ligand>
        <name>substrate</name>
    </ligand>
</feature>
<accession>A0A0C2RS97</accession>
<dbReference type="EC" id="3.6.1.66" evidence="10"/>
<keyword evidence="4 10" id="KW-0547">Nucleotide-binding</keyword>